<feature type="compositionally biased region" description="Acidic residues" evidence="1">
    <location>
        <begin position="110"/>
        <end position="125"/>
    </location>
</feature>
<dbReference type="EMBL" id="WIXP02000001">
    <property type="protein sequence ID" value="KAF6215874.1"/>
    <property type="molecule type" value="Genomic_DNA"/>
</dbReference>
<sequence length="135" mass="15976">MSRSTSSCVRDMKLVNFSYHVNSRTCQNKSISLLNTGPVGSNAGNLFEQNADLFEVAEVSRRELPQVQVNGERRNKEQEDNEESRNEEQEDNEERRNEEQEDNEERRNEEQEDNEERINEEEDNEQIFYTKCYSC</sequence>
<dbReference type="Proteomes" id="UP000466442">
    <property type="component" value="Linkage Group LG1"/>
</dbReference>
<keyword evidence="3" id="KW-1185">Reference proteome</keyword>
<gene>
    <name evidence="2" type="ORF">GE061_000209</name>
</gene>
<evidence type="ECO:0000256" key="1">
    <source>
        <dbReference type="SAM" id="MobiDB-lite"/>
    </source>
</evidence>
<organism evidence="2 3">
    <name type="scientific">Apolygus lucorum</name>
    <name type="common">Small green plant bug</name>
    <name type="synonym">Lygocoris lucorum</name>
    <dbReference type="NCBI Taxonomy" id="248454"/>
    <lineage>
        <taxon>Eukaryota</taxon>
        <taxon>Metazoa</taxon>
        <taxon>Ecdysozoa</taxon>
        <taxon>Arthropoda</taxon>
        <taxon>Hexapoda</taxon>
        <taxon>Insecta</taxon>
        <taxon>Pterygota</taxon>
        <taxon>Neoptera</taxon>
        <taxon>Paraneoptera</taxon>
        <taxon>Hemiptera</taxon>
        <taxon>Heteroptera</taxon>
        <taxon>Panheteroptera</taxon>
        <taxon>Cimicomorpha</taxon>
        <taxon>Miridae</taxon>
        <taxon>Mirini</taxon>
        <taxon>Apolygus</taxon>
    </lineage>
</organism>
<dbReference type="AlphaFoldDB" id="A0A8S9Y4Y1"/>
<comment type="caution">
    <text evidence="2">The sequence shown here is derived from an EMBL/GenBank/DDBJ whole genome shotgun (WGS) entry which is preliminary data.</text>
</comment>
<evidence type="ECO:0000313" key="3">
    <source>
        <dbReference type="Proteomes" id="UP000466442"/>
    </source>
</evidence>
<feature type="compositionally biased region" description="Basic and acidic residues" evidence="1">
    <location>
        <begin position="71"/>
        <end position="109"/>
    </location>
</feature>
<reference evidence="2" key="1">
    <citation type="journal article" date="2021" name="Mol. Ecol. Resour.">
        <title>Apolygus lucorum genome provides insights into omnivorousness and mesophyll feeding.</title>
        <authorList>
            <person name="Liu Y."/>
            <person name="Liu H."/>
            <person name="Wang H."/>
            <person name="Huang T."/>
            <person name="Liu B."/>
            <person name="Yang B."/>
            <person name="Yin L."/>
            <person name="Li B."/>
            <person name="Zhang Y."/>
            <person name="Zhang S."/>
            <person name="Jiang F."/>
            <person name="Zhang X."/>
            <person name="Ren Y."/>
            <person name="Wang B."/>
            <person name="Wang S."/>
            <person name="Lu Y."/>
            <person name="Wu K."/>
            <person name="Fan W."/>
            <person name="Wang G."/>
        </authorList>
    </citation>
    <scope>NUCLEOTIDE SEQUENCE</scope>
    <source>
        <strain evidence="2">12Hb</strain>
    </source>
</reference>
<evidence type="ECO:0000313" key="2">
    <source>
        <dbReference type="EMBL" id="KAF6215874.1"/>
    </source>
</evidence>
<feature type="region of interest" description="Disordered" evidence="1">
    <location>
        <begin position="62"/>
        <end position="135"/>
    </location>
</feature>
<name>A0A8S9Y4Y1_APOLU</name>
<accession>A0A8S9Y4Y1</accession>
<proteinExistence type="predicted"/>
<protein>
    <submittedName>
        <fullName evidence="2">Uncharacterized protein</fullName>
    </submittedName>
</protein>